<name>K4KLF6_SIMAS</name>
<dbReference type="AlphaFoldDB" id="K4KLF6"/>
<dbReference type="PROSITE" id="PS51257">
    <property type="entry name" value="PROKAR_LIPOPROTEIN"/>
    <property type="match status" value="1"/>
</dbReference>
<dbReference type="InterPro" id="IPR019734">
    <property type="entry name" value="TPR_rpt"/>
</dbReference>
<dbReference type="OrthoDB" id="9766710at2"/>
<keyword evidence="1" id="KW-0677">Repeat</keyword>
<keyword evidence="2 3" id="KW-0802">TPR repeat</keyword>
<evidence type="ECO:0000313" key="5">
    <source>
        <dbReference type="EMBL" id="AFU99055.1"/>
    </source>
</evidence>
<gene>
    <name evidence="5" type="ordered locus">M5M_09350</name>
</gene>
<dbReference type="PROSITE" id="PS50293">
    <property type="entry name" value="TPR_REGION"/>
    <property type="match status" value="1"/>
</dbReference>
<evidence type="ECO:0000256" key="3">
    <source>
        <dbReference type="PROSITE-ProRule" id="PRU00339"/>
    </source>
</evidence>
<sequence>MAQLFKPLTGLSLALLLVACGTTDVKDSPADVPVADAEVPIEPAKPVPERAFPAETFYSLMVAELAGNRERYDIALNNYMQQALSTRDPGVVARATRIARFLELRKPSLEMALLWVEIEPENSEARVIAASELSEVGRLGEAFDHAAFLARQGNPLLLQTVAAYAGKGTDIEREKLLQSLTTLEPTQKSAVEYWMAMALVQQQVDQLDAAARSVAKAVALDDQHLQAQALQARIRYQQGDQVGALRQMAGLVDKSPDDQRLRLQYARLLAATDLAQAADQFEMLLHNNPGDPDLMLSLALIRFEQQDYAAAEPLLMQLMEEESRRSTAHYYMARIAQANGDYQDALSHYLKVELGPDFMPALVQTLEILVAARELKAANTRMNAVRAKLAGQAERLFALEAEVYGKYQHYDAAEQVLSSGLTAYPTSTRLLYSRALVNEQLDRLDLAEQDLRKVIRYEPNNATALNALGYTLADRTDRYDEAYQLISQAHSLKPGDAAIIDSLGWVHYRLGNYEEALLRLREALQLFPDPEIAAHLGEVLWVTGNQAEARAVWASGMALNPQNQVIPDTLRRLGAEL</sequence>
<dbReference type="RefSeq" id="WP_015047219.1">
    <property type="nucleotide sequence ID" value="NC_018868.3"/>
</dbReference>
<feature type="chain" id="PRO_5003878401" description="TPR domain-containing protein" evidence="4">
    <location>
        <begin position="20"/>
        <end position="577"/>
    </location>
</feature>
<dbReference type="HOGENOM" id="CLU_007251_4_0_6"/>
<feature type="signal peptide" evidence="4">
    <location>
        <begin position="1"/>
        <end position="19"/>
    </location>
</feature>
<organism evidence="5 6">
    <name type="scientific">Simiduia agarivorans (strain DSM 21679 / JCM 13881 / BCRC 17597 / SA1)</name>
    <dbReference type="NCBI Taxonomy" id="1117647"/>
    <lineage>
        <taxon>Bacteria</taxon>
        <taxon>Pseudomonadati</taxon>
        <taxon>Pseudomonadota</taxon>
        <taxon>Gammaproteobacteria</taxon>
        <taxon>Cellvibrionales</taxon>
        <taxon>Cellvibrionaceae</taxon>
        <taxon>Simiduia</taxon>
    </lineage>
</organism>
<dbReference type="eggNOG" id="COG3118">
    <property type="taxonomic scope" value="Bacteria"/>
</dbReference>
<dbReference type="SUPFAM" id="SSF48452">
    <property type="entry name" value="TPR-like"/>
    <property type="match status" value="2"/>
</dbReference>
<keyword evidence="6" id="KW-1185">Reference proteome</keyword>
<dbReference type="PROSITE" id="PS50005">
    <property type="entry name" value="TPR"/>
    <property type="match status" value="1"/>
</dbReference>
<dbReference type="Pfam" id="PF13432">
    <property type="entry name" value="TPR_16"/>
    <property type="match status" value="3"/>
</dbReference>
<dbReference type="SMART" id="SM00028">
    <property type="entry name" value="TPR"/>
    <property type="match status" value="7"/>
</dbReference>
<dbReference type="KEGG" id="saga:M5M_09350"/>
<dbReference type="EMBL" id="CP003746">
    <property type="protein sequence ID" value="AFU99055.1"/>
    <property type="molecule type" value="Genomic_DNA"/>
</dbReference>
<dbReference type="eggNOG" id="COG0457">
    <property type="taxonomic scope" value="Bacteria"/>
</dbReference>
<dbReference type="STRING" id="1117647.M5M_09350"/>
<dbReference type="InterPro" id="IPR011990">
    <property type="entry name" value="TPR-like_helical_dom_sf"/>
</dbReference>
<accession>K4KLF6</accession>
<evidence type="ECO:0008006" key="7">
    <source>
        <dbReference type="Google" id="ProtNLM"/>
    </source>
</evidence>
<reference evidence="5 6" key="1">
    <citation type="journal article" date="2013" name="Genome Announc.">
        <title>Complete genome sequence of Simiduia agarivorans SA1(T), a marine bacterium able to degrade a variety of polysaccharides.</title>
        <authorList>
            <person name="Lin S.Y."/>
            <person name="Shieh W.Y."/>
            <person name="Chen J.S."/>
            <person name="Tang S.L."/>
        </authorList>
    </citation>
    <scope>NUCLEOTIDE SEQUENCE [LARGE SCALE GENOMIC DNA]</scope>
    <source>
        <strain evidence="6">DSM 21679 / JCM 13881 / BCRC 17597 / SA1</strain>
    </source>
</reference>
<evidence type="ECO:0000256" key="4">
    <source>
        <dbReference type="SAM" id="SignalP"/>
    </source>
</evidence>
<feature type="repeat" description="TPR" evidence="3">
    <location>
        <begin position="497"/>
        <end position="530"/>
    </location>
</feature>
<proteinExistence type="predicted"/>
<dbReference type="InterPro" id="IPR051685">
    <property type="entry name" value="Ycf3/AcsC/BcsC/TPR_MFPF"/>
</dbReference>
<evidence type="ECO:0000256" key="2">
    <source>
        <dbReference type="ARBA" id="ARBA00022803"/>
    </source>
</evidence>
<dbReference type="PANTHER" id="PTHR44943:SF8">
    <property type="entry name" value="TPR REPEAT-CONTAINING PROTEIN MJ0263"/>
    <property type="match status" value="1"/>
</dbReference>
<evidence type="ECO:0000256" key="1">
    <source>
        <dbReference type="ARBA" id="ARBA00022737"/>
    </source>
</evidence>
<evidence type="ECO:0000313" key="6">
    <source>
        <dbReference type="Proteomes" id="UP000000466"/>
    </source>
</evidence>
<dbReference type="PANTHER" id="PTHR44943">
    <property type="entry name" value="CELLULOSE SYNTHASE OPERON PROTEIN C"/>
    <property type="match status" value="1"/>
</dbReference>
<dbReference type="Gene3D" id="1.25.40.10">
    <property type="entry name" value="Tetratricopeptide repeat domain"/>
    <property type="match status" value="2"/>
</dbReference>
<keyword evidence="4" id="KW-0732">Signal</keyword>
<dbReference type="Proteomes" id="UP000000466">
    <property type="component" value="Chromosome"/>
</dbReference>
<protein>
    <recommendedName>
        <fullName evidence="7">TPR domain-containing protein</fullName>
    </recommendedName>
</protein>